<dbReference type="OrthoDB" id="2067392at2"/>
<organism evidence="1 2">
    <name type="scientific">Muricomes intestini</name>
    <dbReference type="NCBI Taxonomy" id="1796634"/>
    <lineage>
        <taxon>Bacteria</taxon>
        <taxon>Bacillati</taxon>
        <taxon>Bacillota</taxon>
        <taxon>Clostridia</taxon>
        <taxon>Lachnospirales</taxon>
        <taxon>Lachnospiraceae</taxon>
        <taxon>Muricomes</taxon>
    </lineage>
</organism>
<proteinExistence type="predicted"/>
<dbReference type="EMBL" id="SLZZ01000011">
    <property type="protein sequence ID" value="TCS78538.1"/>
    <property type="molecule type" value="Genomic_DNA"/>
</dbReference>
<evidence type="ECO:0000313" key="2">
    <source>
        <dbReference type="Proteomes" id="UP000295726"/>
    </source>
</evidence>
<dbReference type="Proteomes" id="UP000295726">
    <property type="component" value="Unassembled WGS sequence"/>
</dbReference>
<dbReference type="InterPro" id="IPR024410">
    <property type="entry name" value="Phage_TAC_12"/>
</dbReference>
<dbReference type="AlphaFoldDB" id="A0A4R3K6Z9"/>
<dbReference type="RefSeq" id="WP_132381191.1">
    <property type="nucleotide sequence ID" value="NZ_SLZZ01000011.1"/>
</dbReference>
<dbReference type="Pfam" id="PF12363">
    <property type="entry name" value="Phage_TAC_12"/>
    <property type="match status" value="1"/>
</dbReference>
<accession>A0A4R3K6Z9</accession>
<comment type="caution">
    <text evidence="1">The sequence shown here is derived from an EMBL/GenBank/DDBJ whole genome shotgun (WGS) entry which is preliminary data.</text>
</comment>
<gene>
    <name evidence="1" type="ORF">EDD59_11163</name>
</gene>
<keyword evidence="2" id="KW-1185">Reference proteome</keyword>
<name>A0A4R3K6Z9_9FIRM</name>
<reference evidence="1 2" key="1">
    <citation type="submission" date="2019-03" db="EMBL/GenBank/DDBJ databases">
        <title>Genomic Encyclopedia of Type Strains, Phase IV (KMG-IV): sequencing the most valuable type-strain genomes for metagenomic binning, comparative biology and taxonomic classification.</title>
        <authorList>
            <person name="Goeker M."/>
        </authorList>
    </citation>
    <scope>NUCLEOTIDE SEQUENCE [LARGE SCALE GENOMIC DNA]</scope>
    <source>
        <strain evidence="1 2">DSM 29489</strain>
    </source>
</reference>
<sequence length="126" mass="13740">MFDLTINGEVYQFNFGMGFLREIDKKVSAIVDGATGVKQDMGLRYAVAGVIDGDPKAVVDVLELANKGQTPRLTKAALDAFVEDENTDIDALFEDVKGFLSKANVTKKVTLELLERAEAEREKAGL</sequence>
<protein>
    <submittedName>
        <fullName evidence="1">Tail assembly chaperone</fullName>
    </submittedName>
</protein>
<evidence type="ECO:0000313" key="1">
    <source>
        <dbReference type="EMBL" id="TCS78538.1"/>
    </source>
</evidence>